<dbReference type="CDD" id="cd00167">
    <property type="entry name" value="SANT"/>
    <property type="match status" value="1"/>
</dbReference>
<dbReference type="PANTHER" id="PTHR23098:SF16">
    <property type="entry name" value="REGULATORY PROTEIN ZESTE"/>
    <property type="match status" value="1"/>
</dbReference>
<organism evidence="3 4">
    <name type="scientific">Umbra pygmaea</name>
    <name type="common">Eastern mudminnow</name>
    <dbReference type="NCBI Taxonomy" id="75934"/>
    <lineage>
        <taxon>Eukaryota</taxon>
        <taxon>Metazoa</taxon>
        <taxon>Chordata</taxon>
        <taxon>Craniata</taxon>
        <taxon>Vertebrata</taxon>
        <taxon>Euteleostomi</taxon>
        <taxon>Actinopterygii</taxon>
        <taxon>Neopterygii</taxon>
        <taxon>Teleostei</taxon>
        <taxon>Protacanthopterygii</taxon>
        <taxon>Esociformes</taxon>
        <taxon>Umbridae</taxon>
        <taxon>Umbra</taxon>
    </lineage>
</organism>
<feature type="compositionally biased region" description="Basic and acidic residues" evidence="1">
    <location>
        <begin position="41"/>
        <end position="63"/>
    </location>
</feature>
<evidence type="ECO:0000259" key="2">
    <source>
        <dbReference type="PROSITE" id="PS50090"/>
    </source>
</evidence>
<dbReference type="SMART" id="SM00717">
    <property type="entry name" value="SANT"/>
    <property type="match status" value="1"/>
</dbReference>
<proteinExistence type="predicted"/>
<feature type="domain" description="Myb-like" evidence="2">
    <location>
        <begin position="98"/>
        <end position="171"/>
    </location>
</feature>
<dbReference type="InterPro" id="IPR028002">
    <property type="entry name" value="Myb_DNA-bind_5"/>
</dbReference>
<dbReference type="Pfam" id="PF13873">
    <property type="entry name" value="Myb_DNA-bind_5"/>
    <property type="match status" value="1"/>
</dbReference>
<evidence type="ECO:0000256" key="1">
    <source>
        <dbReference type="SAM" id="MobiDB-lite"/>
    </source>
</evidence>
<dbReference type="Gene3D" id="1.10.10.60">
    <property type="entry name" value="Homeodomain-like"/>
    <property type="match status" value="1"/>
</dbReference>
<dbReference type="EMBL" id="JAGEUA010000002">
    <property type="protein sequence ID" value="KAL1005186.1"/>
    <property type="molecule type" value="Genomic_DNA"/>
</dbReference>
<protein>
    <recommendedName>
        <fullName evidence="2">Myb-like domain-containing protein</fullName>
    </recommendedName>
</protein>
<sequence>MMSSFSYSSAKEEEICWTKKKGLWLNIVMKQEEEEENVSVKGEEEAQIVKEEDGTVKEDRNEDTVLGAKEGEITVTLKEDEQEDTGDLINTTNMESKARRTRKPNWTEEQCLMLAQLVDEHKTILKGKFGPGVTARDKKQRWEQIAQIINGSFPLLVRTSEDCEKRWYVLQSKAREEIAAHKRESSRTGGGPPAKQLSQVAQTVLNIFGHSETSITGLIEGTDSSMIQLVELQKCSTEPSEEEWRPSKSQMSNPQPEAPHSLSSAATAPAPTPSLMDKKLEMEMAVLKQQKIVLHLQEEYYKLKIELLRNKTNNK</sequence>
<dbReference type="AlphaFoldDB" id="A0ABD0XT57"/>
<dbReference type="PANTHER" id="PTHR23098">
    <property type="entry name" value="AGAP001331-PA-RELATED"/>
    <property type="match status" value="1"/>
</dbReference>
<evidence type="ECO:0000313" key="3">
    <source>
        <dbReference type="EMBL" id="KAL1005186.1"/>
    </source>
</evidence>
<evidence type="ECO:0000313" key="4">
    <source>
        <dbReference type="Proteomes" id="UP001557470"/>
    </source>
</evidence>
<dbReference type="InterPro" id="IPR001005">
    <property type="entry name" value="SANT/Myb"/>
</dbReference>
<dbReference type="Proteomes" id="UP001557470">
    <property type="component" value="Unassembled WGS sequence"/>
</dbReference>
<feature type="compositionally biased region" description="Low complexity" evidence="1">
    <location>
        <begin position="258"/>
        <end position="275"/>
    </location>
</feature>
<feature type="region of interest" description="Disordered" evidence="1">
    <location>
        <begin position="38"/>
        <end position="63"/>
    </location>
</feature>
<feature type="region of interest" description="Disordered" evidence="1">
    <location>
        <begin position="235"/>
        <end position="276"/>
    </location>
</feature>
<name>A0ABD0XT57_UMBPY</name>
<dbReference type="PROSITE" id="PS50090">
    <property type="entry name" value="MYB_LIKE"/>
    <property type="match status" value="1"/>
</dbReference>
<gene>
    <name evidence="3" type="ORF">UPYG_G00055680</name>
</gene>
<reference evidence="3 4" key="1">
    <citation type="submission" date="2024-06" db="EMBL/GenBank/DDBJ databases">
        <authorList>
            <person name="Pan Q."/>
            <person name="Wen M."/>
            <person name="Jouanno E."/>
            <person name="Zahm M."/>
            <person name="Klopp C."/>
            <person name="Cabau C."/>
            <person name="Louis A."/>
            <person name="Berthelot C."/>
            <person name="Parey E."/>
            <person name="Roest Crollius H."/>
            <person name="Montfort J."/>
            <person name="Robinson-Rechavi M."/>
            <person name="Bouchez O."/>
            <person name="Lampietro C."/>
            <person name="Lopez Roques C."/>
            <person name="Donnadieu C."/>
            <person name="Postlethwait J."/>
            <person name="Bobe J."/>
            <person name="Verreycken H."/>
            <person name="Guiguen Y."/>
        </authorList>
    </citation>
    <scope>NUCLEOTIDE SEQUENCE [LARGE SCALE GENOMIC DNA]</scope>
    <source>
        <strain evidence="3">Up_M1</strain>
        <tissue evidence="3">Testis</tissue>
    </source>
</reference>
<accession>A0ABD0XT57</accession>
<keyword evidence="4" id="KW-1185">Reference proteome</keyword>
<comment type="caution">
    <text evidence="3">The sequence shown here is derived from an EMBL/GenBank/DDBJ whole genome shotgun (WGS) entry which is preliminary data.</text>
</comment>